<gene>
    <name evidence="2" type="ORF">HMPREF9449_02605</name>
</gene>
<dbReference type="PANTHER" id="PTHR20992">
    <property type="entry name" value="AT15442P-RELATED"/>
    <property type="match status" value="1"/>
</dbReference>
<keyword evidence="3" id="KW-1185">Reference proteome</keyword>
<name>H1DK19_9BACT</name>
<evidence type="ECO:0000313" key="2">
    <source>
        <dbReference type="EMBL" id="EHP45633.1"/>
    </source>
</evidence>
<dbReference type="Pfam" id="PF04087">
    <property type="entry name" value="DUF389"/>
    <property type="match status" value="1"/>
</dbReference>
<dbReference type="HOGENOM" id="CLU_032897_0_0_10"/>
<dbReference type="PANTHER" id="PTHR20992:SF9">
    <property type="entry name" value="AT15442P-RELATED"/>
    <property type="match status" value="1"/>
</dbReference>
<dbReference type="PATRIC" id="fig|742817.3.peg.2788"/>
<dbReference type="Proteomes" id="UP000004892">
    <property type="component" value="Unassembled WGS sequence"/>
</dbReference>
<evidence type="ECO:0000313" key="3">
    <source>
        <dbReference type="Proteomes" id="UP000004892"/>
    </source>
</evidence>
<feature type="transmembrane region" description="Helical" evidence="1">
    <location>
        <begin position="137"/>
        <end position="155"/>
    </location>
</feature>
<keyword evidence="1" id="KW-0812">Transmembrane</keyword>
<feature type="transmembrane region" description="Helical" evidence="1">
    <location>
        <begin position="162"/>
        <end position="184"/>
    </location>
</feature>
<reference evidence="2 3" key="1">
    <citation type="submission" date="2012-01" db="EMBL/GenBank/DDBJ databases">
        <title>The Genome Sequence of Odoribacter laneus YIT 12061.</title>
        <authorList>
            <consortium name="The Broad Institute Genome Sequencing Platform"/>
            <person name="Earl A."/>
            <person name="Ward D."/>
            <person name="Feldgarden M."/>
            <person name="Gevers D."/>
            <person name="Morotomi M."/>
            <person name="Young S.K."/>
            <person name="Zeng Q."/>
            <person name="Gargeya S."/>
            <person name="Fitzgerald M."/>
            <person name="Haas B."/>
            <person name="Abouelleil A."/>
            <person name="Alvarado L."/>
            <person name="Arachchi H.M."/>
            <person name="Berlin A."/>
            <person name="Chapman S.B."/>
            <person name="Gearin G."/>
            <person name="Goldberg J."/>
            <person name="Griggs A."/>
            <person name="Gujja S."/>
            <person name="Hansen M."/>
            <person name="Heiman D."/>
            <person name="Howarth C."/>
            <person name="Larimer J."/>
            <person name="Lui A."/>
            <person name="MacDonald P.J.P."/>
            <person name="McCowen C."/>
            <person name="Montmayeur A."/>
            <person name="Murphy C."/>
            <person name="Neiman D."/>
            <person name="Pearson M."/>
            <person name="Priest M."/>
            <person name="Roberts A."/>
            <person name="Saif S."/>
            <person name="Shea T."/>
            <person name="Sisk P."/>
            <person name="Stolte C."/>
            <person name="Sykes S."/>
            <person name="Wortman J."/>
            <person name="Nusbaum C."/>
            <person name="Birren B."/>
        </authorList>
    </citation>
    <scope>NUCLEOTIDE SEQUENCE [LARGE SCALE GENOMIC DNA]</scope>
    <source>
        <strain evidence="2 3">YIT 12061</strain>
    </source>
</reference>
<evidence type="ECO:0000256" key="1">
    <source>
        <dbReference type="SAM" id="Phobius"/>
    </source>
</evidence>
<dbReference type="GeneID" id="98070140"/>
<keyword evidence="1" id="KW-1133">Transmembrane helix</keyword>
<feature type="transmembrane region" description="Helical" evidence="1">
    <location>
        <begin position="45"/>
        <end position="61"/>
    </location>
</feature>
<sequence length="454" mass="51219">MNFSELFLQFQNYLKGIFDPSEDRESEVETIENICKGINFRGSNLWVLIFAIFIASLGLNVNSTAVIIGAMLISPLMGPIMGIGLGLGINDFELIKKAFRNLAIATVFGILTSTFYFLISPLNEARSELLARTTPTIYDVLIAFFGGMAGIVASSTRLKGNVIPGVAIATALMPPLCTAGFGIASGNFSYFFGAFYLYMINSVFIAFATTLGVKLMHFSKKTFVDKARGKRVQQLVYTILFLTIVPSVYITYNMIRKNIFQTSADRFIVNEINFPNTFVVNKYIDAEAPDRKISVSLVGKEVPEESIIMLRQKMEQYGLENVRLDISQGFGKKEEDAGREGLNNLVLQDFYRRNQEKMKQQVQEINYLKSRLEKYTVYDSVALSISPELKILFPYIRSIAVSRLVRTEVELQRSDTLTVAFLSYQKAPVALEEERFKSWLATRLKVPNVEIIRY</sequence>
<dbReference type="AlphaFoldDB" id="H1DK19"/>
<dbReference type="EMBL" id="ADMC01000028">
    <property type="protein sequence ID" value="EHP45633.1"/>
    <property type="molecule type" value="Genomic_DNA"/>
</dbReference>
<dbReference type="eggNOG" id="COG1808">
    <property type="taxonomic scope" value="Bacteria"/>
</dbReference>
<organism evidence="2 3">
    <name type="scientific">Odoribacter laneus YIT 12061</name>
    <dbReference type="NCBI Taxonomy" id="742817"/>
    <lineage>
        <taxon>Bacteria</taxon>
        <taxon>Pseudomonadati</taxon>
        <taxon>Bacteroidota</taxon>
        <taxon>Bacteroidia</taxon>
        <taxon>Bacteroidales</taxon>
        <taxon>Odoribacteraceae</taxon>
        <taxon>Odoribacter</taxon>
    </lineage>
</organism>
<comment type="caution">
    <text evidence="2">The sequence shown here is derived from an EMBL/GenBank/DDBJ whole genome shotgun (WGS) entry which is preliminary data.</text>
</comment>
<feature type="transmembrane region" description="Helical" evidence="1">
    <location>
        <begin position="67"/>
        <end position="87"/>
    </location>
</feature>
<keyword evidence="1" id="KW-0472">Membrane</keyword>
<dbReference type="RefSeq" id="WP_009137749.1">
    <property type="nucleotide sequence ID" value="NZ_JH594597.1"/>
</dbReference>
<feature type="transmembrane region" description="Helical" evidence="1">
    <location>
        <begin position="190"/>
        <end position="213"/>
    </location>
</feature>
<accession>H1DK19</accession>
<dbReference type="InterPro" id="IPR005240">
    <property type="entry name" value="DUF389"/>
</dbReference>
<dbReference type="NCBIfam" id="TIGR00341">
    <property type="entry name" value="TIGR00341 family protein"/>
    <property type="match status" value="1"/>
</dbReference>
<feature type="transmembrane region" description="Helical" evidence="1">
    <location>
        <begin position="234"/>
        <end position="252"/>
    </location>
</feature>
<proteinExistence type="predicted"/>
<protein>
    <submittedName>
        <fullName evidence="2">TIGR00341 family protein</fullName>
    </submittedName>
</protein>
<feature type="transmembrane region" description="Helical" evidence="1">
    <location>
        <begin position="99"/>
        <end position="117"/>
    </location>
</feature>